<name>A0A4Q9M449_9APHY</name>
<dbReference type="Proteomes" id="UP000292957">
    <property type="component" value="Unassembled WGS sequence"/>
</dbReference>
<dbReference type="EMBL" id="ML143596">
    <property type="protein sequence ID" value="TBU21555.1"/>
    <property type="molecule type" value="Genomic_DNA"/>
</dbReference>
<reference evidence="2" key="1">
    <citation type="submission" date="2019-01" db="EMBL/GenBank/DDBJ databases">
        <title>Draft genome sequences of three monokaryotic isolates of the white-rot basidiomycete fungus Dichomitus squalens.</title>
        <authorList>
            <consortium name="DOE Joint Genome Institute"/>
            <person name="Lopez S.C."/>
            <person name="Andreopoulos B."/>
            <person name="Pangilinan J."/>
            <person name="Lipzen A."/>
            <person name="Riley R."/>
            <person name="Ahrendt S."/>
            <person name="Ng V."/>
            <person name="Barry K."/>
            <person name="Daum C."/>
            <person name="Grigoriev I.V."/>
            <person name="Hilden K.S."/>
            <person name="Makela M.R."/>
            <person name="de Vries R.P."/>
        </authorList>
    </citation>
    <scope>NUCLEOTIDE SEQUENCE [LARGE SCALE GENOMIC DNA]</scope>
    <source>
        <strain evidence="2">OM18370.1</strain>
    </source>
</reference>
<sequence>MQVNEAKHYQRRPILSPITMTVRPRHPSRSPTSGSQPRHPNQGRFPLIIGALTLKPGPNKPRRHSLANQILTLCISATSSPYLSVLRPDGTHICFLDRIQMRIAPPSFGPGDRKLHLKVGSSDEDSPWHPSCAGQVSVSQRSHRHLSSQRVPARLYASD</sequence>
<feature type="region of interest" description="Disordered" evidence="1">
    <location>
        <begin position="1"/>
        <end position="43"/>
    </location>
</feature>
<dbReference type="AlphaFoldDB" id="A0A4Q9M449"/>
<evidence type="ECO:0000313" key="2">
    <source>
        <dbReference type="EMBL" id="TBU21555.1"/>
    </source>
</evidence>
<protein>
    <submittedName>
        <fullName evidence="2">Uncharacterized protein</fullName>
    </submittedName>
</protein>
<proteinExistence type="predicted"/>
<feature type="compositionally biased region" description="Polar residues" evidence="1">
    <location>
        <begin position="29"/>
        <end position="39"/>
    </location>
</feature>
<gene>
    <name evidence="2" type="ORF">BD311DRAFT_227520</name>
</gene>
<evidence type="ECO:0000256" key="1">
    <source>
        <dbReference type="SAM" id="MobiDB-lite"/>
    </source>
</evidence>
<organism evidence="2">
    <name type="scientific">Dichomitus squalens</name>
    <dbReference type="NCBI Taxonomy" id="114155"/>
    <lineage>
        <taxon>Eukaryota</taxon>
        <taxon>Fungi</taxon>
        <taxon>Dikarya</taxon>
        <taxon>Basidiomycota</taxon>
        <taxon>Agaricomycotina</taxon>
        <taxon>Agaricomycetes</taxon>
        <taxon>Polyporales</taxon>
        <taxon>Polyporaceae</taxon>
        <taxon>Dichomitus</taxon>
    </lineage>
</organism>
<accession>A0A4Q9M449</accession>
<feature type="region of interest" description="Disordered" evidence="1">
    <location>
        <begin position="107"/>
        <end position="159"/>
    </location>
</feature>